<dbReference type="AlphaFoldDB" id="A0A8C5E7C0"/>
<dbReference type="Ensembl" id="ENSGWIT00000019399.1">
    <property type="protein sequence ID" value="ENSGWIP00000017575.1"/>
    <property type="gene ID" value="ENSGWIG00000009781.1"/>
</dbReference>
<keyword evidence="2 4" id="KW-0732">Signal</keyword>
<dbReference type="SMART" id="SM00364">
    <property type="entry name" value="LRR_BAC"/>
    <property type="match status" value="6"/>
</dbReference>
<evidence type="ECO:0000256" key="4">
    <source>
        <dbReference type="SAM" id="SignalP"/>
    </source>
</evidence>
<feature type="domain" description="LRRCT" evidence="5">
    <location>
        <begin position="314"/>
        <end position="335"/>
    </location>
</feature>
<evidence type="ECO:0000256" key="1">
    <source>
        <dbReference type="ARBA" id="ARBA00022614"/>
    </source>
</evidence>
<dbReference type="SUPFAM" id="SSF52058">
    <property type="entry name" value="L domain-like"/>
    <property type="match status" value="1"/>
</dbReference>
<dbReference type="FunFam" id="3.80.10.10:FF:001164">
    <property type="entry name" value="GH01279p"/>
    <property type="match status" value="1"/>
</dbReference>
<dbReference type="InterPro" id="IPR050541">
    <property type="entry name" value="LRR_TM_domain-containing"/>
</dbReference>
<dbReference type="Gene3D" id="3.80.10.10">
    <property type="entry name" value="Ribonuclease Inhibitor"/>
    <property type="match status" value="2"/>
</dbReference>
<dbReference type="PROSITE" id="PS51450">
    <property type="entry name" value="LRR"/>
    <property type="match status" value="5"/>
</dbReference>
<proteinExistence type="predicted"/>
<dbReference type="InterPro" id="IPR000483">
    <property type="entry name" value="Cys-rich_flank_reg_C"/>
</dbReference>
<evidence type="ECO:0000256" key="3">
    <source>
        <dbReference type="ARBA" id="ARBA00022737"/>
    </source>
</evidence>
<keyword evidence="7" id="KW-1185">Reference proteome</keyword>
<evidence type="ECO:0000313" key="7">
    <source>
        <dbReference type="Proteomes" id="UP000694680"/>
    </source>
</evidence>
<evidence type="ECO:0000313" key="6">
    <source>
        <dbReference type="Ensembl" id="ENSGWIP00000017575.1"/>
    </source>
</evidence>
<reference evidence="6" key="1">
    <citation type="submission" date="2020-06" db="EMBL/GenBank/DDBJ databases">
        <authorList>
            <consortium name="Wellcome Sanger Institute Data Sharing"/>
        </authorList>
    </citation>
    <scope>NUCLEOTIDE SEQUENCE [LARGE SCALE GENOMIC DNA]</scope>
</reference>
<organism evidence="6 7">
    <name type="scientific">Gouania willdenowi</name>
    <name type="common">Blunt-snouted clingfish</name>
    <name type="synonym">Lepadogaster willdenowi</name>
    <dbReference type="NCBI Taxonomy" id="441366"/>
    <lineage>
        <taxon>Eukaryota</taxon>
        <taxon>Metazoa</taxon>
        <taxon>Chordata</taxon>
        <taxon>Craniata</taxon>
        <taxon>Vertebrata</taxon>
        <taxon>Euteleostomi</taxon>
        <taxon>Actinopterygii</taxon>
        <taxon>Neopterygii</taxon>
        <taxon>Teleostei</taxon>
        <taxon>Neoteleostei</taxon>
        <taxon>Acanthomorphata</taxon>
        <taxon>Ovalentaria</taxon>
        <taxon>Blenniimorphae</taxon>
        <taxon>Blenniiformes</taxon>
        <taxon>Gobiesocoidei</taxon>
        <taxon>Gobiesocidae</taxon>
        <taxon>Gobiesocinae</taxon>
        <taxon>Gouania</taxon>
    </lineage>
</organism>
<name>A0A8C5E7C0_GOUWI</name>
<keyword evidence="3" id="KW-0677">Repeat</keyword>
<feature type="signal peptide" evidence="4">
    <location>
        <begin position="1"/>
        <end position="28"/>
    </location>
</feature>
<dbReference type="PRINTS" id="PR00019">
    <property type="entry name" value="LEURICHRPT"/>
</dbReference>
<dbReference type="Pfam" id="PF13855">
    <property type="entry name" value="LRR_8"/>
    <property type="match status" value="3"/>
</dbReference>
<dbReference type="GO" id="GO:0005886">
    <property type="term" value="C:plasma membrane"/>
    <property type="evidence" value="ECO:0007669"/>
    <property type="project" value="TreeGrafter"/>
</dbReference>
<dbReference type="Pfam" id="PF01463">
    <property type="entry name" value="LRRCT"/>
    <property type="match status" value="1"/>
</dbReference>
<dbReference type="SMART" id="SM00369">
    <property type="entry name" value="LRR_TYP"/>
    <property type="match status" value="7"/>
</dbReference>
<accession>A0A8C5E7C0</accession>
<feature type="chain" id="PRO_5034183692" description="LRRCT domain-containing protein" evidence="4">
    <location>
        <begin position="29"/>
        <end position="339"/>
    </location>
</feature>
<dbReference type="Proteomes" id="UP000694680">
    <property type="component" value="Chromosome 24"/>
</dbReference>
<dbReference type="InterPro" id="IPR032675">
    <property type="entry name" value="LRR_dom_sf"/>
</dbReference>
<dbReference type="InterPro" id="IPR003591">
    <property type="entry name" value="Leu-rich_rpt_typical-subtyp"/>
</dbReference>
<keyword evidence="1" id="KW-0433">Leucine-rich repeat</keyword>
<dbReference type="PANTHER" id="PTHR24369:SF210">
    <property type="entry name" value="CHAOPTIN-RELATED"/>
    <property type="match status" value="1"/>
</dbReference>
<reference evidence="6" key="3">
    <citation type="submission" date="2025-09" db="UniProtKB">
        <authorList>
            <consortium name="Ensembl"/>
        </authorList>
    </citation>
    <scope>IDENTIFICATION</scope>
</reference>
<dbReference type="InterPro" id="IPR001611">
    <property type="entry name" value="Leu-rich_rpt"/>
</dbReference>
<evidence type="ECO:0000256" key="2">
    <source>
        <dbReference type="ARBA" id="ARBA00022729"/>
    </source>
</evidence>
<reference evidence="6" key="2">
    <citation type="submission" date="2025-08" db="UniProtKB">
        <authorList>
            <consortium name="Ensembl"/>
        </authorList>
    </citation>
    <scope>IDENTIFICATION</scope>
</reference>
<evidence type="ECO:0000259" key="5">
    <source>
        <dbReference type="Pfam" id="PF01463"/>
    </source>
</evidence>
<dbReference type="PANTHER" id="PTHR24369">
    <property type="entry name" value="ANTIGEN BSP, PUTATIVE-RELATED"/>
    <property type="match status" value="1"/>
</dbReference>
<protein>
    <recommendedName>
        <fullName evidence="5">LRRCT domain-containing protein</fullName>
    </recommendedName>
</protein>
<sequence>MFSCLLAMKPRCYLLILSLACFSNVVLCCPAICKCYPQRAEVVCNEVPLTEYPSQGLPETTTMLTIQFTNITLLTEQHLNATPSLTELHLYSNQLQNVSSHLLRGVPHLHTLDLTGNKLNELPAGVFSHAQLRNLVLKKNQIQKAEADWLPDNSNLTWLDVSGNRLTEVPASLLQKLSQLENLDLSNNKLEKIAANSLTILTRLERLNLQNNKLDTLDPSVFQSMPNLAYLFLTRNKLNKLPPNLFQMLSRLQYLSLEDNQLSHIPTGLLDPLVNLDEDGLDLTVNPFVCDEKMEYLWRWLLKNKKKVFLAGSITCAKPPSLAGRSVLSLTQSELNLHS</sequence>